<feature type="binding site" evidence="9">
    <location>
        <position position="164"/>
    </location>
    <ligand>
        <name>Zn(2+)</name>
        <dbReference type="ChEBI" id="CHEBI:29105"/>
        <note>catalytic</note>
    </ligand>
</feature>
<feature type="binding site" evidence="9">
    <location>
        <position position="171"/>
    </location>
    <ligand>
        <name>Zn(2+)</name>
        <dbReference type="ChEBI" id="CHEBI:29105"/>
        <note>catalytic</note>
    </ligand>
</feature>
<keyword evidence="5 9" id="KW-0862">Zinc</keyword>
<keyword evidence="3 9" id="KW-0479">Metal-binding</keyword>
<dbReference type="InterPro" id="IPR009045">
    <property type="entry name" value="Zn_M74/Hedgehog-like"/>
</dbReference>
<evidence type="ECO:0000313" key="10">
    <source>
        <dbReference type="EMBL" id="MFB9211319.1"/>
    </source>
</evidence>
<gene>
    <name evidence="10" type="ORF">ACFFUR_05830</name>
</gene>
<evidence type="ECO:0000256" key="7">
    <source>
        <dbReference type="ARBA" id="ARBA00023049"/>
    </source>
</evidence>
<comment type="caution">
    <text evidence="10">The sequence shown here is derived from an EMBL/GenBank/DDBJ whole genome shotgun (WGS) entry which is preliminary data.</text>
</comment>
<comment type="function">
    <text evidence="9">Catalyzes hydrolysis of the D-alanyl-D-alanine dipeptide.</text>
</comment>
<reference evidence="10 11" key="1">
    <citation type="submission" date="2024-09" db="EMBL/GenBank/DDBJ databases">
        <authorList>
            <person name="Sun Q."/>
            <person name="Mori K."/>
        </authorList>
    </citation>
    <scope>NUCLEOTIDE SEQUENCE [LARGE SCALE GENOMIC DNA]</scope>
    <source>
        <strain evidence="10 11">CECT 7682</strain>
    </source>
</reference>
<dbReference type="CDD" id="cd14840">
    <property type="entry name" value="D-Ala-D-Ala_dipeptidase_Aad"/>
    <property type="match status" value="1"/>
</dbReference>
<comment type="catalytic activity">
    <reaction evidence="1 9">
        <text>D-alanyl-D-alanine + H2O = 2 D-alanine</text>
        <dbReference type="Rhea" id="RHEA:20661"/>
        <dbReference type="ChEBI" id="CHEBI:15377"/>
        <dbReference type="ChEBI" id="CHEBI:57416"/>
        <dbReference type="ChEBI" id="CHEBI:57822"/>
        <dbReference type="EC" id="3.4.13.22"/>
    </reaction>
</comment>
<keyword evidence="11" id="KW-1185">Reference proteome</keyword>
<dbReference type="PANTHER" id="PTHR43126">
    <property type="entry name" value="D-ALANYL-D-ALANINE DIPEPTIDASE"/>
    <property type="match status" value="1"/>
</dbReference>
<evidence type="ECO:0000256" key="6">
    <source>
        <dbReference type="ARBA" id="ARBA00022997"/>
    </source>
</evidence>
<dbReference type="Pfam" id="PF01427">
    <property type="entry name" value="Peptidase_M15"/>
    <property type="match status" value="1"/>
</dbReference>
<dbReference type="SUPFAM" id="SSF55166">
    <property type="entry name" value="Hedgehog/DD-peptidase"/>
    <property type="match status" value="1"/>
</dbReference>
<feature type="site" description="Transition state stabilizer" evidence="9">
    <location>
        <position position="132"/>
    </location>
</feature>
<keyword evidence="7 9" id="KW-0482">Metalloprotease</keyword>
<evidence type="ECO:0000256" key="9">
    <source>
        <dbReference type="HAMAP-Rule" id="MF_01924"/>
    </source>
</evidence>
<evidence type="ECO:0000256" key="5">
    <source>
        <dbReference type="ARBA" id="ARBA00022833"/>
    </source>
</evidence>
<comment type="cofactor">
    <cofactor evidence="9">
        <name>Zn(2+)</name>
        <dbReference type="ChEBI" id="CHEBI:29105"/>
    </cofactor>
    <text evidence="9">Binds 1 zinc ion per subunit.</text>
</comment>
<dbReference type="Proteomes" id="UP001589654">
    <property type="component" value="Unassembled WGS sequence"/>
</dbReference>
<name>A0ABV5J5T7_9BACT</name>
<proteinExistence type="inferred from homology"/>
<dbReference type="RefSeq" id="WP_290248002.1">
    <property type="nucleotide sequence ID" value="NZ_JAUFQT010000001.1"/>
</dbReference>
<dbReference type="PROSITE" id="PS51257">
    <property type="entry name" value="PROKAR_LIPOPROTEIN"/>
    <property type="match status" value="1"/>
</dbReference>
<organism evidence="10 11">
    <name type="scientific">Echinicola jeungdonensis</name>
    <dbReference type="NCBI Taxonomy" id="709343"/>
    <lineage>
        <taxon>Bacteria</taxon>
        <taxon>Pseudomonadati</taxon>
        <taxon>Bacteroidota</taxon>
        <taxon>Cytophagia</taxon>
        <taxon>Cytophagales</taxon>
        <taxon>Cyclobacteriaceae</taxon>
        <taxon>Echinicola</taxon>
    </lineage>
</organism>
<dbReference type="EMBL" id="JBHMEW010000047">
    <property type="protein sequence ID" value="MFB9211319.1"/>
    <property type="molecule type" value="Genomic_DNA"/>
</dbReference>
<keyword evidence="8" id="KW-0961">Cell wall biogenesis/degradation</keyword>
<evidence type="ECO:0000256" key="3">
    <source>
        <dbReference type="ARBA" id="ARBA00022723"/>
    </source>
</evidence>
<comment type="similarity">
    <text evidence="9">Belongs to the peptidase M15D family.</text>
</comment>
<protein>
    <recommendedName>
        <fullName evidence="9">D-alanyl-D-alanine dipeptidase</fullName>
        <shortName evidence="9">D-Ala-D-Ala dipeptidase</shortName>
        <ecNumber evidence="9">3.4.13.22</ecNumber>
    </recommendedName>
</protein>
<keyword evidence="2 9" id="KW-0645">Protease</keyword>
<accession>A0ABV5J5T7</accession>
<dbReference type="InterPro" id="IPR000755">
    <property type="entry name" value="A_A_dipeptidase"/>
</dbReference>
<evidence type="ECO:0000256" key="1">
    <source>
        <dbReference type="ARBA" id="ARBA00001362"/>
    </source>
</evidence>
<dbReference type="Gene3D" id="3.30.1380.10">
    <property type="match status" value="1"/>
</dbReference>
<evidence type="ECO:0000256" key="2">
    <source>
        <dbReference type="ARBA" id="ARBA00022670"/>
    </source>
</evidence>
<keyword evidence="6 9" id="KW-0224">Dipeptidase</keyword>
<feature type="active site" description="Proton donor/acceptor" evidence="9">
    <location>
        <position position="236"/>
    </location>
</feature>
<dbReference type="EC" id="3.4.13.22" evidence="9"/>
<evidence type="ECO:0000313" key="11">
    <source>
        <dbReference type="Proteomes" id="UP001589654"/>
    </source>
</evidence>
<feature type="binding site" evidence="9">
    <location>
        <position position="239"/>
    </location>
    <ligand>
        <name>Zn(2+)</name>
        <dbReference type="ChEBI" id="CHEBI:29105"/>
        <note>catalytic</note>
    </ligand>
</feature>
<dbReference type="HAMAP" id="MF_01924">
    <property type="entry name" value="A_A_dipeptidase"/>
    <property type="match status" value="1"/>
</dbReference>
<dbReference type="PANTHER" id="PTHR43126:SF2">
    <property type="entry name" value="D-ALANYL-D-ALANINE DIPEPTIDASE"/>
    <property type="match status" value="1"/>
</dbReference>
<evidence type="ECO:0000256" key="4">
    <source>
        <dbReference type="ARBA" id="ARBA00022801"/>
    </source>
</evidence>
<sequence>MKFIYVYFFLGAIFYSCSKNSSEDSSHKNIEDSIPKEISVNNSKINSSWENKIGALEENLIKSGLVNVAEEIPDVKVELKYSTTDNFFGEDVYDSLEDCYLQAEVVDMLSLALGSLQKKHPHLTFLIYDGVRPLSVQKHLWEQIDKPDSLKPLYVADPNKGSLHNYGVAVDLTLFDLKTGKPLDMGTPYDYFGYLAYPDKEEEMLNSGRLNKEQIQNRLILREAMKDAGFDIIGSEWWHFNAFSLEQAQKKYQIVK</sequence>
<evidence type="ECO:0000256" key="8">
    <source>
        <dbReference type="ARBA" id="ARBA00023316"/>
    </source>
</evidence>
<keyword evidence="4 9" id="KW-0378">Hydrolase</keyword>